<dbReference type="InterPro" id="IPR036761">
    <property type="entry name" value="TTHA0802/YceI-like_sf"/>
</dbReference>
<dbReference type="Gene3D" id="2.40.128.110">
    <property type="entry name" value="Lipid/polyisoprenoid-binding, YceI-like"/>
    <property type="match status" value="1"/>
</dbReference>
<gene>
    <name evidence="2" type="ORF">BSF38_04520</name>
</gene>
<dbReference type="Pfam" id="PF04264">
    <property type="entry name" value="YceI"/>
    <property type="match status" value="1"/>
</dbReference>
<protein>
    <recommendedName>
        <fullName evidence="1">Lipid/polyisoprenoid-binding YceI-like domain-containing protein</fullName>
    </recommendedName>
</protein>
<dbReference type="RefSeq" id="WP_076349385.1">
    <property type="nucleotide sequence ID" value="NZ_CP019082.1"/>
</dbReference>
<dbReference type="Proteomes" id="UP000186309">
    <property type="component" value="Chromosome"/>
</dbReference>
<evidence type="ECO:0000259" key="1">
    <source>
        <dbReference type="SMART" id="SM00867"/>
    </source>
</evidence>
<dbReference type="InterPro" id="IPR007372">
    <property type="entry name" value="Lipid/polyisoprenoid-bd_YceI"/>
</dbReference>
<dbReference type="EMBL" id="CP019082">
    <property type="protein sequence ID" value="APW62962.1"/>
    <property type="molecule type" value="Genomic_DNA"/>
</dbReference>
<dbReference type="SUPFAM" id="SSF101874">
    <property type="entry name" value="YceI-like"/>
    <property type="match status" value="1"/>
</dbReference>
<evidence type="ECO:0000313" key="2">
    <source>
        <dbReference type="EMBL" id="APW62962.1"/>
    </source>
</evidence>
<organism evidence="2 3">
    <name type="scientific">Paludisphaera borealis</name>
    <dbReference type="NCBI Taxonomy" id="1387353"/>
    <lineage>
        <taxon>Bacteria</taxon>
        <taxon>Pseudomonadati</taxon>
        <taxon>Planctomycetota</taxon>
        <taxon>Planctomycetia</taxon>
        <taxon>Isosphaerales</taxon>
        <taxon>Isosphaeraceae</taxon>
        <taxon>Paludisphaera</taxon>
    </lineage>
</organism>
<dbReference type="SMART" id="SM00867">
    <property type="entry name" value="YceI"/>
    <property type="match status" value="1"/>
</dbReference>
<reference evidence="3" key="1">
    <citation type="submission" date="2016-12" db="EMBL/GenBank/DDBJ databases">
        <title>Comparative genomics of four Isosphaeraceae planctomycetes: a common pool of plasmids and glycoside hydrolase genes.</title>
        <authorList>
            <person name="Ivanova A."/>
        </authorList>
    </citation>
    <scope>NUCLEOTIDE SEQUENCE [LARGE SCALE GENOMIC DNA]</scope>
    <source>
        <strain evidence="3">PX4</strain>
    </source>
</reference>
<evidence type="ECO:0000313" key="3">
    <source>
        <dbReference type="Proteomes" id="UP000186309"/>
    </source>
</evidence>
<dbReference type="PANTHER" id="PTHR34406:SF1">
    <property type="entry name" value="PROTEIN YCEI"/>
    <property type="match status" value="1"/>
</dbReference>
<accession>A0A1U7CVJ0</accession>
<dbReference type="AlphaFoldDB" id="A0A1U7CVJ0"/>
<proteinExistence type="predicted"/>
<dbReference type="OrthoDB" id="9811006at2"/>
<name>A0A1U7CVJ0_9BACT</name>
<feature type="domain" description="Lipid/polyisoprenoid-binding YceI-like" evidence="1">
    <location>
        <begin position="4"/>
        <end position="181"/>
    </location>
</feature>
<dbReference type="KEGG" id="pbor:BSF38_04520"/>
<keyword evidence="3" id="KW-1185">Reference proteome</keyword>
<dbReference type="STRING" id="1387353.BSF38_04520"/>
<dbReference type="PANTHER" id="PTHR34406">
    <property type="entry name" value="PROTEIN YCEI"/>
    <property type="match status" value="1"/>
</dbReference>
<sequence>MSVRYVFDKRQSQFTVQAFKTGLLSTFGHSPTFAVGDYSGEARFGAGGLASFSLELTVVADSLSLLDRVGVTDRREIESRMRDDVLETRAHPEIRYRAERLADERIAPGRYRIRIGGPLSLHGVTHPHQIDAELTVFNDALQLRGGCALRLSDYQIKPVSALAGAIKLKDELQLTFDLNAPKEET</sequence>